<accession>I0WKA1</accession>
<dbReference type="InterPro" id="IPR025943">
    <property type="entry name" value="Sigma_54_int_dom_ATP-bd_2"/>
</dbReference>
<dbReference type="SUPFAM" id="SSF52540">
    <property type="entry name" value="P-loop containing nucleoside triphosphate hydrolases"/>
    <property type="match status" value="1"/>
</dbReference>
<dbReference type="Gene3D" id="3.40.50.300">
    <property type="entry name" value="P-loop containing nucleotide triphosphate hydrolases"/>
    <property type="match status" value="1"/>
</dbReference>
<keyword evidence="1" id="KW-0547">Nucleotide-binding</keyword>
<evidence type="ECO:0000313" key="11">
    <source>
        <dbReference type="Proteomes" id="UP000005938"/>
    </source>
</evidence>
<evidence type="ECO:0000256" key="2">
    <source>
        <dbReference type="ARBA" id="ARBA00022840"/>
    </source>
</evidence>
<gene>
    <name evidence="10" type="ORF">W5A_02300</name>
</gene>
<dbReference type="SUPFAM" id="SSF46689">
    <property type="entry name" value="Homeodomain-like"/>
    <property type="match status" value="1"/>
</dbReference>
<feature type="domain" description="Response regulatory" evidence="9">
    <location>
        <begin position="7"/>
        <end position="121"/>
    </location>
</feature>
<keyword evidence="3" id="KW-0805">Transcription regulation</keyword>
<dbReference type="SMART" id="SM00448">
    <property type="entry name" value="REC"/>
    <property type="match status" value="1"/>
</dbReference>
<evidence type="ECO:0000259" key="8">
    <source>
        <dbReference type="PROSITE" id="PS50045"/>
    </source>
</evidence>
<reference evidence="10 11" key="1">
    <citation type="journal article" date="2012" name="J. Bacteriol.">
        <title>Genome Sequence of the Halotolerant Bacterium Imtechella halotolerans K1T.</title>
        <authorList>
            <person name="Kumar S."/>
            <person name="Vikram S."/>
            <person name="Subramanian S."/>
            <person name="Raghava G.P."/>
            <person name="Pinnaka A.K."/>
        </authorList>
    </citation>
    <scope>NUCLEOTIDE SEQUENCE [LARGE SCALE GENOMIC DNA]</scope>
    <source>
        <strain evidence="10 11">K1</strain>
    </source>
</reference>
<dbReference type="PROSITE" id="PS50045">
    <property type="entry name" value="SIGMA54_INTERACT_4"/>
    <property type="match status" value="1"/>
</dbReference>
<dbReference type="SUPFAM" id="SSF52172">
    <property type="entry name" value="CheY-like"/>
    <property type="match status" value="1"/>
</dbReference>
<organism evidence="10 11">
    <name type="scientific">Imtechella halotolerans K1</name>
    <dbReference type="NCBI Taxonomy" id="946077"/>
    <lineage>
        <taxon>Bacteria</taxon>
        <taxon>Pseudomonadati</taxon>
        <taxon>Bacteroidota</taxon>
        <taxon>Flavobacteriia</taxon>
        <taxon>Flavobacteriales</taxon>
        <taxon>Flavobacteriaceae</taxon>
        <taxon>Imtechella</taxon>
    </lineage>
</organism>
<evidence type="ECO:0000259" key="9">
    <source>
        <dbReference type="PROSITE" id="PS50110"/>
    </source>
</evidence>
<sequence length="443" mass="49399">MKPYKESILIVDDSYDLLEVLQRQLQANGYHTYQASNVVDAIDVLKGSHVDLLITDMQMPGIHGLQLVKYAAEHFPKIPRLVITGFPSVSGAIEAVKSGAVDYLVKPFTQGELLQAVDTVLHTRRITKQANPKMSGTVSSYAGIIGVSDAFQKLIEVIGRVKDNRATVLVQGESGTGKELVARAIHYSGSFSKAPFIAVNCGAIPENLLESELFGFLKGSFTGANETRAGFFQAADGGTIFLDEIGNASSAVQSRLLRVLQEKEITMIGAVRPQKINVRVIAATNVDLYGMVQNGTFREDLYYRLNVVNLRIPPLRERMEDIPILARAFIQKFSREFQRDGITITEKAMELLMRHSWPGNIRELENVIQRAIIMCDGEISIEVLPDFLKYQISNETENSQELLSLQEVERNHIMRVLRAVGNNKTKAAEILQIDRKTLRQKIQ</sequence>
<dbReference type="InterPro" id="IPR025944">
    <property type="entry name" value="Sigma_54_int_dom_CS"/>
</dbReference>
<dbReference type="CDD" id="cd00009">
    <property type="entry name" value="AAA"/>
    <property type="match status" value="1"/>
</dbReference>
<dbReference type="GO" id="GO:0043565">
    <property type="term" value="F:sequence-specific DNA binding"/>
    <property type="evidence" value="ECO:0007669"/>
    <property type="project" value="InterPro"/>
</dbReference>
<dbReference type="Gene3D" id="3.40.50.2300">
    <property type="match status" value="1"/>
</dbReference>
<dbReference type="EMBL" id="AJJU01000002">
    <property type="protein sequence ID" value="EID76817.1"/>
    <property type="molecule type" value="Genomic_DNA"/>
</dbReference>
<dbReference type="Pfam" id="PF02954">
    <property type="entry name" value="HTH_8"/>
    <property type="match status" value="1"/>
</dbReference>
<feature type="modified residue" description="4-aspartylphosphate" evidence="7">
    <location>
        <position position="56"/>
    </location>
</feature>
<evidence type="ECO:0000256" key="1">
    <source>
        <dbReference type="ARBA" id="ARBA00022741"/>
    </source>
</evidence>
<dbReference type="InterPro" id="IPR002197">
    <property type="entry name" value="HTH_Fis"/>
</dbReference>
<evidence type="ECO:0000313" key="10">
    <source>
        <dbReference type="EMBL" id="EID76817.1"/>
    </source>
</evidence>
<dbReference type="PROSITE" id="PS00675">
    <property type="entry name" value="SIGMA54_INTERACT_1"/>
    <property type="match status" value="1"/>
</dbReference>
<dbReference type="PRINTS" id="PR01590">
    <property type="entry name" value="HTHFIS"/>
</dbReference>
<dbReference type="InterPro" id="IPR002078">
    <property type="entry name" value="Sigma_54_int"/>
</dbReference>
<evidence type="ECO:0000256" key="6">
    <source>
        <dbReference type="ARBA" id="ARBA00023163"/>
    </source>
</evidence>
<keyword evidence="11" id="KW-1185">Reference proteome</keyword>
<dbReference type="Proteomes" id="UP000005938">
    <property type="component" value="Unassembled WGS sequence"/>
</dbReference>
<keyword evidence="5" id="KW-0010">Activator</keyword>
<keyword evidence="6" id="KW-0804">Transcription</keyword>
<evidence type="ECO:0000256" key="3">
    <source>
        <dbReference type="ARBA" id="ARBA00023015"/>
    </source>
</evidence>
<evidence type="ECO:0000256" key="4">
    <source>
        <dbReference type="ARBA" id="ARBA00023125"/>
    </source>
</evidence>
<dbReference type="InterPro" id="IPR025662">
    <property type="entry name" value="Sigma_54_int_dom_ATP-bd_1"/>
</dbReference>
<dbReference type="eggNOG" id="COG2204">
    <property type="taxonomic scope" value="Bacteria"/>
</dbReference>
<dbReference type="Gene3D" id="1.10.8.60">
    <property type="match status" value="1"/>
</dbReference>
<dbReference type="InterPro" id="IPR009057">
    <property type="entry name" value="Homeodomain-like_sf"/>
</dbReference>
<protein>
    <submittedName>
        <fullName evidence="10">Response regulator with CheY-like receiver, AAA-type ATPase, and DNA-binding domains</fullName>
    </submittedName>
</protein>
<dbReference type="STRING" id="946077.W5A_02300"/>
<dbReference type="InterPro" id="IPR058031">
    <property type="entry name" value="AAA_lid_NorR"/>
</dbReference>
<dbReference type="GO" id="GO:0006355">
    <property type="term" value="P:regulation of DNA-templated transcription"/>
    <property type="evidence" value="ECO:0007669"/>
    <property type="project" value="InterPro"/>
</dbReference>
<evidence type="ECO:0000256" key="7">
    <source>
        <dbReference type="PROSITE-ProRule" id="PRU00169"/>
    </source>
</evidence>
<dbReference type="GO" id="GO:0005524">
    <property type="term" value="F:ATP binding"/>
    <property type="evidence" value="ECO:0007669"/>
    <property type="project" value="UniProtKB-KW"/>
</dbReference>
<dbReference type="InterPro" id="IPR027417">
    <property type="entry name" value="P-loop_NTPase"/>
</dbReference>
<proteinExistence type="predicted"/>
<dbReference type="GO" id="GO:0000160">
    <property type="term" value="P:phosphorelay signal transduction system"/>
    <property type="evidence" value="ECO:0007669"/>
    <property type="project" value="InterPro"/>
</dbReference>
<dbReference type="RefSeq" id="WP_008236960.1">
    <property type="nucleotide sequence ID" value="NZ_AJJU01000002.1"/>
</dbReference>
<dbReference type="Pfam" id="PF25601">
    <property type="entry name" value="AAA_lid_14"/>
    <property type="match status" value="1"/>
</dbReference>
<keyword evidence="2" id="KW-0067">ATP-binding</keyword>
<feature type="domain" description="Sigma-54 factor interaction" evidence="8">
    <location>
        <begin position="144"/>
        <end position="373"/>
    </location>
</feature>
<comment type="caution">
    <text evidence="10">The sequence shown here is derived from an EMBL/GenBank/DDBJ whole genome shotgun (WGS) entry which is preliminary data.</text>
</comment>
<dbReference type="InterPro" id="IPR011006">
    <property type="entry name" value="CheY-like_superfamily"/>
</dbReference>
<dbReference type="AlphaFoldDB" id="I0WKA1"/>
<dbReference type="FunFam" id="1.10.8.60:FF:000014">
    <property type="entry name" value="DNA-binding transcriptional regulator NtrC"/>
    <property type="match status" value="1"/>
</dbReference>
<dbReference type="SMART" id="SM00382">
    <property type="entry name" value="AAA"/>
    <property type="match status" value="1"/>
</dbReference>
<dbReference type="InterPro" id="IPR003593">
    <property type="entry name" value="AAA+_ATPase"/>
</dbReference>
<dbReference type="PROSITE" id="PS00688">
    <property type="entry name" value="SIGMA54_INTERACT_3"/>
    <property type="match status" value="1"/>
</dbReference>
<name>I0WKA1_9FLAO</name>
<dbReference type="PROSITE" id="PS00676">
    <property type="entry name" value="SIGMA54_INTERACT_2"/>
    <property type="match status" value="1"/>
</dbReference>
<dbReference type="PANTHER" id="PTHR32071">
    <property type="entry name" value="TRANSCRIPTIONAL REGULATORY PROTEIN"/>
    <property type="match status" value="1"/>
</dbReference>
<keyword evidence="7" id="KW-0597">Phosphoprotein</keyword>
<dbReference type="PROSITE" id="PS50110">
    <property type="entry name" value="RESPONSE_REGULATORY"/>
    <property type="match status" value="1"/>
</dbReference>
<keyword evidence="4 10" id="KW-0238">DNA-binding</keyword>
<dbReference type="FunFam" id="3.40.50.300:FF:000006">
    <property type="entry name" value="DNA-binding transcriptional regulator NtrC"/>
    <property type="match status" value="1"/>
</dbReference>
<dbReference type="PATRIC" id="fig|946077.3.peg.469"/>
<evidence type="ECO:0000256" key="5">
    <source>
        <dbReference type="ARBA" id="ARBA00023159"/>
    </source>
</evidence>
<dbReference type="Pfam" id="PF00158">
    <property type="entry name" value="Sigma54_activat"/>
    <property type="match status" value="1"/>
</dbReference>
<dbReference type="Gene3D" id="1.10.10.60">
    <property type="entry name" value="Homeodomain-like"/>
    <property type="match status" value="1"/>
</dbReference>
<dbReference type="OrthoDB" id="5401077at2"/>
<dbReference type="Pfam" id="PF00072">
    <property type="entry name" value="Response_reg"/>
    <property type="match status" value="1"/>
</dbReference>
<dbReference type="InterPro" id="IPR001789">
    <property type="entry name" value="Sig_transdc_resp-reg_receiver"/>
</dbReference>